<protein>
    <recommendedName>
        <fullName evidence="6">Dioxygenase</fullName>
        <ecNumber evidence="6">1.13.11.-</ecNumber>
    </recommendedName>
</protein>
<keyword evidence="4 5" id="KW-0408">Iron</keyword>
<evidence type="ECO:0000313" key="9">
    <source>
        <dbReference type="Proteomes" id="UP000010411"/>
    </source>
</evidence>
<feature type="region of interest" description="Disordered" evidence="7">
    <location>
        <begin position="42"/>
        <end position="77"/>
    </location>
</feature>
<gene>
    <name evidence="8" type="ORF">STRIP9103_09100</name>
</gene>
<evidence type="ECO:0000256" key="5">
    <source>
        <dbReference type="PIRSR" id="PIRSR604294-1"/>
    </source>
</evidence>
<proteinExistence type="inferred from homology"/>
<dbReference type="Proteomes" id="UP000010411">
    <property type="component" value="Unassembled WGS sequence"/>
</dbReference>
<evidence type="ECO:0000313" key="8">
    <source>
        <dbReference type="EMBL" id="EKX69026.1"/>
    </source>
</evidence>
<dbReference type="PANTHER" id="PTHR10543:SF89">
    <property type="entry name" value="CAROTENOID 9,10(9',10')-CLEAVAGE DIOXYGENASE 1"/>
    <property type="match status" value="1"/>
</dbReference>
<keyword evidence="3 6" id="KW-0560">Oxidoreductase</keyword>
<dbReference type="EMBL" id="AEJC01000040">
    <property type="protein sequence ID" value="EKX69026.1"/>
    <property type="molecule type" value="Genomic_DNA"/>
</dbReference>
<comment type="caution">
    <text evidence="8">The sequence shown here is derived from an EMBL/GenBank/DDBJ whole genome shotgun (WGS) entry which is preliminary data.</text>
</comment>
<dbReference type="GO" id="GO:0016121">
    <property type="term" value="P:carotene catabolic process"/>
    <property type="evidence" value="ECO:0007669"/>
    <property type="project" value="TreeGrafter"/>
</dbReference>
<dbReference type="GO" id="GO:0010436">
    <property type="term" value="F:carotenoid dioxygenase activity"/>
    <property type="evidence" value="ECO:0007669"/>
    <property type="project" value="TreeGrafter"/>
</dbReference>
<comment type="cofactor">
    <cofactor evidence="5 6">
        <name>Fe(2+)</name>
        <dbReference type="ChEBI" id="CHEBI:29033"/>
    </cofactor>
    <text evidence="5 6">Binds 1 Fe(2+) ion per subunit.</text>
</comment>
<dbReference type="InterPro" id="IPR004294">
    <property type="entry name" value="Carotenoid_Oase"/>
</dbReference>
<comment type="similarity">
    <text evidence="1 6">Belongs to the carotenoid oxygenase family.</text>
</comment>
<feature type="compositionally biased region" description="Low complexity" evidence="7">
    <location>
        <begin position="43"/>
        <end position="60"/>
    </location>
</feature>
<evidence type="ECO:0000256" key="3">
    <source>
        <dbReference type="ARBA" id="ARBA00023002"/>
    </source>
</evidence>
<dbReference type="EC" id="1.13.11.-" evidence="6"/>
<accession>L1L7K4</accession>
<evidence type="ECO:0000256" key="7">
    <source>
        <dbReference type="SAM" id="MobiDB-lite"/>
    </source>
</evidence>
<feature type="binding site" evidence="5">
    <location>
        <position position="178"/>
    </location>
    <ligand>
        <name>Fe cation</name>
        <dbReference type="ChEBI" id="CHEBI:24875"/>
        <note>catalytic</note>
    </ligand>
</feature>
<dbReference type="GO" id="GO:0046872">
    <property type="term" value="F:metal ion binding"/>
    <property type="evidence" value="ECO:0007669"/>
    <property type="project" value="UniProtKB-KW"/>
</dbReference>
<evidence type="ECO:0000256" key="4">
    <source>
        <dbReference type="ARBA" id="ARBA00023004"/>
    </source>
</evidence>
<evidence type="ECO:0000256" key="1">
    <source>
        <dbReference type="ARBA" id="ARBA00006787"/>
    </source>
</evidence>
<keyword evidence="6" id="KW-0223">Dioxygenase</keyword>
<evidence type="ECO:0000256" key="6">
    <source>
        <dbReference type="RuleBase" id="RU364048"/>
    </source>
</evidence>
<keyword evidence="2 5" id="KW-0479">Metal-binding</keyword>
<reference evidence="8 9" key="1">
    <citation type="submission" date="2012-11" db="EMBL/GenBank/DDBJ databases">
        <authorList>
            <person name="Huguet-Tapia J.C."/>
            <person name="Durkin A.S."/>
            <person name="Pettis G.S."/>
            <person name="Badger J.H."/>
        </authorList>
    </citation>
    <scope>NUCLEOTIDE SEQUENCE [LARGE SCALE GENOMIC DNA]</scope>
    <source>
        <strain evidence="8 9">91-03</strain>
    </source>
</reference>
<organism evidence="8 9">
    <name type="scientific">Streptomyces ipomoeae 91-03</name>
    <dbReference type="NCBI Taxonomy" id="698759"/>
    <lineage>
        <taxon>Bacteria</taxon>
        <taxon>Bacillati</taxon>
        <taxon>Actinomycetota</taxon>
        <taxon>Actinomycetes</taxon>
        <taxon>Kitasatosporales</taxon>
        <taxon>Streptomycetaceae</taxon>
        <taxon>Streptomyces</taxon>
    </lineage>
</organism>
<sequence>MASTFWAISASASGWTREARAATLTAATTCLSTSVRVAEVNRRGSAASSSLRASSSGLRAGRTRAETPALIDGPPPPLRLLRHHARPGRRHHVRRTARHDCLLGSTIVVEGPDGLTNPAEPVFVPRESAHAEDDGYPLSLWWNRTTDLTELLIHDAADLRRTPPARVKLPSRVPFGFHGSRTDHHTLDRAVAARHGDGR</sequence>
<dbReference type="Pfam" id="PF03055">
    <property type="entry name" value="RPE65"/>
    <property type="match status" value="1"/>
</dbReference>
<dbReference type="RefSeq" id="WP_009296005.1">
    <property type="nucleotide sequence ID" value="NZ_AEJC01000040.1"/>
</dbReference>
<keyword evidence="9" id="KW-1185">Reference proteome</keyword>
<dbReference type="PATRIC" id="fig|698759.3.peg.444"/>
<dbReference type="PANTHER" id="PTHR10543">
    <property type="entry name" value="BETA-CAROTENE DIOXYGENASE"/>
    <property type="match status" value="1"/>
</dbReference>
<dbReference type="AlphaFoldDB" id="L1L7K4"/>
<evidence type="ECO:0000256" key="2">
    <source>
        <dbReference type="ARBA" id="ARBA00022723"/>
    </source>
</evidence>
<name>L1L7K4_9ACTN</name>